<evidence type="ECO:0000313" key="1">
    <source>
        <dbReference type="EMBL" id="KAK3936811.1"/>
    </source>
</evidence>
<comment type="caution">
    <text evidence="1">The sequence shown here is derived from an EMBL/GenBank/DDBJ whole genome shotgun (WGS) entry which is preliminary data.</text>
</comment>
<dbReference type="AlphaFoldDB" id="A0AAN6N0C0"/>
<evidence type="ECO:0000313" key="2">
    <source>
        <dbReference type="Proteomes" id="UP001303473"/>
    </source>
</evidence>
<protein>
    <submittedName>
        <fullName evidence="1">Uncharacterized protein</fullName>
    </submittedName>
</protein>
<accession>A0AAN6N0C0</accession>
<proteinExistence type="predicted"/>
<name>A0AAN6N0C0_9PEZI</name>
<gene>
    <name evidence="1" type="ORF">QBC46DRAFT_411708</name>
</gene>
<dbReference type="Proteomes" id="UP001303473">
    <property type="component" value="Unassembled WGS sequence"/>
</dbReference>
<keyword evidence="2" id="KW-1185">Reference proteome</keyword>
<organism evidence="1 2">
    <name type="scientific">Diplogelasinospora grovesii</name>
    <dbReference type="NCBI Taxonomy" id="303347"/>
    <lineage>
        <taxon>Eukaryota</taxon>
        <taxon>Fungi</taxon>
        <taxon>Dikarya</taxon>
        <taxon>Ascomycota</taxon>
        <taxon>Pezizomycotina</taxon>
        <taxon>Sordariomycetes</taxon>
        <taxon>Sordariomycetidae</taxon>
        <taxon>Sordariales</taxon>
        <taxon>Diplogelasinosporaceae</taxon>
        <taxon>Diplogelasinospora</taxon>
    </lineage>
</organism>
<dbReference type="EMBL" id="MU853871">
    <property type="protein sequence ID" value="KAK3936811.1"/>
    <property type="molecule type" value="Genomic_DNA"/>
</dbReference>
<sequence length="210" mass="23438">MTRYFALFTAGFLSIIIGLGAVIGGGLVHHESVAGSTFVGLVEDASPEPNWYGQITYWCSVPGPCHDDWEPEGADQFAASIISETITRSRSADGDPRWELRRVSHDVENGRWSFEEVYQVKDLAKMVNSPYFETGSLSHTLTWLVQYWFIFRGLSVLETHQNQCPNRRSDRIGRVDPPPKPGQPCIWKCVDGGVKAAHGMTSLPAMEPPW</sequence>
<reference evidence="2" key="1">
    <citation type="journal article" date="2023" name="Mol. Phylogenet. Evol.">
        <title>Genome-scale phylogeny and comparative genomics of the fungal order Sordariales.</title>
        <authorList>
            <person name="Hensen N."/>
            <person name="Bonometti L."/>
            <person name="Westerberg I."/>
            <person name="Brannstrom I.O."/>
            <person name="Guillou S."/>
            <person name="Cros-Aarteil S."/>
            <person name="Calhoun S."/>
            <person name="Haridas S."/>
            <person name="Kuo A."/>
            <person name="Mondo S."/>
            <person name="Pangilinan J."/>
            <person name="Riley R."/>
            <person name="LaButti K."/>
            <person name="Andreopoulos B."/>
            <person name="Lipzen A."/>
            <person name="Chen C."/>
            <person name="Yan M."/>
            <person name="Daum C."/>
            <person name="Ng V."/>
            <person name="Clum A."/>
            <person name="Steindorff A."/>
            <person name="Ohm R.A."/>
            <person name="Martin F."/>
            <person name="Silar P."/>
            <person name="Natvig D.O."/>
            <person name="Lalanne C."/>
            <person name="Gautier V."/>
            <person name="Ament-Velasquez S.L."/>
            <person name="Kruys A."/>
            <person name="Hutchinson M.I."/>
            <person name="Powell A.J."/>
            <person name="Barry K."/>
            <person name="Miller A.N."/>
            <person name="Grigoriev I.V."/>
            <person name="Debuchy R."/>
            <person name="Gladieux P."/>
            <person name="Hiltunen Thoren M."/>
            <person name="Johannesson H."/>
        </authorList>
    </citation>
    <scope>NUCLEOTIDE SEQUENCE [LARGE SCALE GENOMIC DNA]</scope>
    <source>
        <strain evidence="2">CBS 340.73</strain>
    </source>
</reference>